<dbReference type="Pfam" id="PF00153">
    <property type="entry name" value="Mito_carr"/>
    <property type="match status" value="2"/>
</dbReference>
<keyword evidence="4 10" id="KW-0812">Transmembrane</keyword>
<keyword evidence="3 11" id="KW-0813">Transport</keyword>
<dbReference type="GO" id="GO:0005743">
    <property type="term" value="C:mitochondrial inner membrane"/>
    <property type="evidence" value="ECO:0007669"/>
    <property type="project" value="UniProtKB-SubCell"/>
</dbReference>
<comment type="similarity">
    <text evidence="2 11">Belongs to the mitochondrial carrier (TC 2.A.29) family.</text>
</comment>
<reference evidence="12" key="5">
    <citation type="submission" date="2025-09" db="UniProtKB">
        <authorList>
            <consortium name="Ensembl"/>
        </authorList>
    </citation>
    <scope>IDENTIFICATION</scope>
</reference>
<dbReference type="PANTHER" id="PTHR46131:SF5">
    <property type="entry name" value="SOLUTE CARRIER FAMILY 25 MEMBER 53"/>
    <property type="match status" value="1"/>
</dbReference>
<dbReference type="Gene3D" id="1.50.40.10">
    <property type="entry name" value="Mitochondrial carrier domain"/>
    <property type="match status" value="1"/>
</dbReference>
<dbReference type="OMA" id="LGYYRAF"/>
<evidence type="ECO:0000313" key="13">
    <source>
        <dbReference type="Proteomes" id="UP000314986"/>
    </source>
</evidence>
<proteinExistence type="inferred from homology"/>
<evidence type="ECO:0000256" key="8">
    <source>
        <dbReference type="ARBA" id="ARBA00023128"/>
    </source>
</evidence>
<evidence type="ECO:0000256" key="7">
    <source>
        <dbReference type="ARBA" id="ARBA00022989"/>
    </source>
</evidence>
<dbReference type="InterPro" id="IPR052465">
    <property type="entry name" value="Mito_NAD+_Carrier"/>
</dbReference>
<organism evidence="12 13">
    <name type="scientific">Callorhinchus milii</name>
    <name type="common">Ghost shark</name>
    <dbReference type="NCBI Taxonomy" id="7868"/>
    <lineage>
        <taxon>Eukaryota</taxon>
        <taxon>Metazoa</taxon>
        <taxon>Chordata</taxon>
        <taxon>Craniata</taxon>
        <taxon>Vertebrata</taxon>
        <taxon>Chondrichthyes</taxon>
        <taxon>Holocephali</taxon>
        <taxon>Chimaeriformes</taxon>
        <taxon>Callorhinchidae</taxon>
        <taxon>Callorhinchus</taxon>
    </lineage>
</organism>
<reference evidence="13" key="1">
    <citation type="journal article" date="2006" name="Science">
        <title>Ancient noncoding elements conserved in the human genome.</title>
        <authorList>
            <person name="Venkatesh B."/>
            <person name="Kirkness E.F."/>
            <person name="Loh Y.H."/>
            <person name="Halpern A.L."/>
            <person name="Lee A.P."/>
            <person name="Johnson J."/>
            <person name="Dandona N."/>
            <person name="Viswanathan L.D."/>
            <person name="Tay A."/>
            <person name="Venter J.C."/>
            <person name="Strausberg R.L."/>
            <person name="Brenner S."/>
        </authorList>
    </citation>
    <scope>NUCLEOTIDE SEQUENCE [LARGE SCALE GENOMIC DNA]</scope>
</reference>
<feature type="repeat" description="Solcar" evidence="10">
    <location>
        <begin position="21"/>
        <end position="101"/>
    </location>
</feature>
<dbReference type="InterPro" id="IPR023395">
    <property type="entry name" value="MCP_dom_sf"/>
</dbReference>
<dbReference type="SUPFAM" id="SSF103506">
    <property type="entry name" value="Mitochondrial carrier"/>
    <property type="match status" value="1"/>
</dbReference>
<comment type="subcellular location">
    <subcellularLocation>
        <location evidence="1">Mitochondrion inner membrane</location>
        <topology evidence="1">Multi-pass membrane protein</topology>
    </subcellularLocation>
</comment>
<evidence type="ECO:0000256" key="10">
    <source>
        <dbReference type="PROSITE-ProRule" id="PRU00282"/>
    </source>
</evidence>
<evidence type="ECO:0000256" key="6">
    <source>
        <dbReference type="ARBA" id="ARBA00022792"/>
    </source>
</evidence>
<evidence type="ECO:0000256" key="1">
    <source>
        <dbReference type="ARBA" id="ARBA00004448"/>
    </source>
</evidence>
<evidence type="ECO:0000256" key="4">
    <source>
        <dbReference type="ARBA" id="ARBA00022692"/>
    </source>
</evidence>
<evidence type="ECO:0000256" key="2">
    <source>
        <dbReference type="ARBA" id="ARBA00006375"/>
    </source>
</evidence>
<evidence type="ECO:0000256" key="9">
    <source>
        <dbReference type="ARBA" id="ARBA00023136"/>
    </source>
</evidence>
<protein>
    <submittedName>
        <fullName evidence="12">Solute carrier family 25 member 53</fullName>
    </submittedName>
</protein>
<dbReference type="AlphaFoldDB" id="A0A4W3GSU8"/>
<name>A0A4W3GSU8_CALMI</name>
<reference evidence="13" key="3">
    <citation type="journal article" date="2014" name="Nature">
        <title>Elephant shark genome provides unique insights into gnathostome evolution.</title>
        <authorList>
            <consortium name="International Elephant Shark Genome Sequencing Consortium"/>
            <person name="Venkatesh B."/>
            <person name="Lee A.P."/>
            <person name="Ravi V."/>
            <person name="Maurya A.K."/>
            <person name="Lian M.M."/>
            <person name="Swann J.B."/>
            <person name="Ohta Y."/>
            <person name="Flajnik M.F."/>
            <person name="Sutoh Y."/>
            <person name="Kasahara M."/>
            <person name="Hoon S."/>
            <person name="Gangu V."/>
            <person name="Roy S.W."/>
            <person name="Irimia M."/>
            <person name="Korzh V."/>
            <person name="Kondrychyn I."/>
            <person name="Lim Z.W."/>
            <person name="Tay B.H."/>
            <person name="Tohari S."/>
            <person name="Kong K.W."/>
            <person name="Ho S."/>
            <person name="Lorente-Galdos B."/>
            <person name="Quilez J."/>
            <person name="Marques-Bonet T."/>
            <person name="Raney B.J."/>
            <person name="Ingham P.W."/>
            <person name="Tay A."/>
            <person name="Hillier L.W."/>
            <person name="Minx P."/>
            <person name="Boehm T."/>
            <person name="Wilson R.K."/>
            <person name="Brenner S."/>
            <person name="Warren W.C."/>
        </authorList>
    </citation>
    <scope>NUCLEOTIDE SEQUENCE [LARGE SCALE GENOMIC DNA]</scope>
</reference>
<accession>A0A4W3GSU8</accession>
<sequence>FHSLQHAPDKEPQLEPGVSEGTWLRNSALGAASSWLATLLTFPVHKTIFRQQIHGFVIRQAVSQLYQEGLLQFYRGILPPLLSKTIQGTLLYGSYDSLMPVLFPQEPVSYQRSTAGCLAGAIEALVLTPFERIQNVLQDHRKVAKLPHVQSILKEFYSYGLKGSLQLGYYRGFLPVLLRNSTGSALYFTFKDPIKNSLSDQGLPVGISAFVSGSVNGVAICLALYPLSVLVANVQSQVGAGTQSLRTSAQNLWASRSGKLLYVYRGSSLIVLRSCLSWGITTAIYELLRGGNNH</sequence>
<feature type="repeat" description="Solcar" evidence="10">
    <location>
        <begin position="107"/>
        <end position="197"/>
    </location>
</feature>
<evidence type="ECO:0000313" key="12">
    <source>
        <dbReference type="Ensembl" id="ENSCMIP00000006050.1"/>
    </source>
</evidence>
<dbReference type="STRING" id="7868.ENSCMIP00000006050"/>
<reference evidence="13" key="2">
    <citation type="journal article" date="2007" name="PLoS Biol.">
        <title>Survey sequencing and comparative analysis of the elephant shark (Callorhinchus milii) genome.</title>
        <authorList>
            <person name="Venkatesh B."/>
            <person name="Kirkness E.F."/>
            <person name="Loh Y.H."/>
            <person name="Halpern A.L."/>
            <person name="Lee A.P."/>
            <person name="Johnson J."/>
            <person name="Dandona N."/>
            <person name="Viswanathan L.D."/>
            <person name="Tay A."/>
            <person name="Venter J.C."/>
            <person name="Strausberg R.L."/>
            <person name="Brenner S."/>
        </authorList>
    </citation>
    <scope>NUCLEOTIDE SEQUENCE [LARGE SCALE GENOMIC DNA]</scope>
</reference>
<dbReference type="InParanoid" id="A0A4W3GSU8"/>
<dbReference type="PROSITE" id="PS50920">
    <property type="entry name" value="SOLCAR"/>
    <property type="match status" value="2"/>
</dbReference>
<dbReference type="InterPro" id="IPR018108">
    <property type="entry name" value="MCP_transmembrane"/>
</dbReference>
<keyword evidence="9 10" id="KW-0472">Membrane</keyword>
<evidence type="ECO:0000256" key="11">
    <source>
        <dbReference type="RuleBase" id="RU000488"/>
    </source>
</evidence>
<dbReference type="GO" id="GO:0051724">
    <property type="term" value="F:NAD transmembrane transporter activity"/>
    <property type="evidence" value="ECO:0007669"/>
    <property type="project" value="TreeGrafter"/>
</dbReference>
<keyword evidence="6" id="KW-0999">Mitochondrion inner membrane</keyword>
<keyword evidence="5" id="KW-0677">Repeat</keyword>
<dbReference type="Proteomes" id="UP000314986">
    <property type="component" value="Unassembled WGS sequence"/>
</dbReference>
<evidence type="ECO:0000256" key="3">
    <source>
        <dbReference type="ARBA" id="ARBA00022448"/>
    </source>
</evidence>
<dbReference type="GeneTree" id="ENSGT00940000161713"/>
<evidence type="ECO:0000256" key="5">
    <source>
        <dbReference type="ARBA" id="ARBA00022737"/>
    </source>
</evidence>
<reference evidence="12" key="4">
    <citation type="submission" date="2025-08" db="UniProtKB">
        <authorList>
            <consortium name="Ensembl"/>
        </authorList>
    </citation>
    <scope>IDENTIFICATION</scope>
</reference>
<dbReference type="PANTHER" id="PTHR46131">
    <property type="entry name" value="SD08549P"/>
    <property type="match status" value="1"/>
</dbReference>
<dbReference type="Ensembl" id="ENSCMIT00000006250.1">
    <property type="protein sequence ID" value="ENSCMIP00000006050.1"/>
    <property type="gene ID" value="ENSCMIG00000003483.1"/>
</dbReference>
<keyword evidence="8" id="KW-0496">Mitochondrion</keyword>
<keyword evidence="13" id="KW-1185">Reference proteome</keyword>
<keyword evidence="7" id="KW-1133">Transmembrane helix</keyword>